<evidence type="ECO:0000256" key="1">
    <source>
        <dbReference type="SAM" id="MobiDB-lite"/>
    </source>
</evidence>
<proteinExistence type="predicted"/>
<organism evidence="2 3">
    <name type="scientific">Hyphococcus aureus</name>
    <dbReference type="NCBI Taxonomy" id="2666033"/>
    <lineage>
        <taxon>Bacteria</taxon>
        <taxon>Pseudomonadati</taxon>
        <taxon>Pseudomonadota</taxon>
        <taxon>Alphaproteobacteria</taxon>
        <taxon>Parvularculales</taxon>
        <taxon>Parvularculaceae</taxon>
        <taxon>Hyphococcus</taxon>
    </lineage>
</organism>
<dbReference type="InterPro" id="IPR009562">
    <property type="entry name" value="DUF1178"/>
</dbReference>
<sequence>MIKYCLICDDDHEFEGWFRDSADYDFQSEKGLIDCPSCGSEEVRKAVMAPAVARRDGPRTARLAAIHKDLASAVARARDYVEKNFDYVGDKFPEEARKIHYGETEERGIYGEASGEDVKALVEEGVQVAPLPGAKPDKAEAPKTPGATKKLN</sequence>
<gene>
    <name evidence="2" type="ORF">ACFMB1_19315</name>
</gene>
<evidence type="ECO:0000313" key="2">
    <source>
        <dbReference type="EMBL" id="MFC6037711.1"/>
    </source>
</evidence>
<keyword evidence="3" id="KW-1185">Reference proteome</keyword>
<feature type="region of interest" description="Disordered" evidence="1">
    <location>
        <begin position="129"/>
        <end position="152"/>
    </location>
</feature>
<dbReference type="PIRSF" id="PIRSF032131">
    <property type="entry name" value="UCP032131"/>
    <property type="match status" value="1"/>
</dbReference>
<dbReference type="EMBL" id="JBHPON010000003">
    <property type="protein sequence ID" value="MFC6037711.1"/>
    <property type="molecule type" value="Genomic_DNA"/>
</dbReference>
<dbReference type="Proteomes" id="UP001596116">
    <property type="component" value="Unassembled WGS sequence"/>
</dbReference>
<protein>
    <submittedName>
        <fullName evidence="2">DUF1178 family protein</fullName>
    </submittedName>
</protein>
<evidence type="ECO:0000313" key="3">
    <source>
        <dbReference type="Proteomes" id="UP001596116"/>
    </source>
</evidence>
<reference evidence="2 3" key="1">
    <citation type="submission" date="2024-09" db="EMBL/GenBank/DDBJ databases">
        <authorList>
            <person name="Zhang Z.-H."/>
        </authorList>
    </citation>
    <scope>NUCLEOTIDE SEQUENCE [LARGE SCALE GENOMIC DNA]</scope>
    <source>
        <strain evidence="2 3">HHTR114</strain>
    </source>
</reference>
<name>A0ABW1L062_9PROT</name>
<accession>A0ABW1L062</accession>
<comment type="caution">
    <text evidence="2">The sequence shown here is derived from an EMBL/GenBank/DDBJ whole genome shotgun (WGS) entry which is preliminary data.</text>
</comment>
<dbReference type="RefSeq" id="WP_379880898.1">
    <property type="nucleotide sequence ID" value="NZ_JBHPON010000003.1"/>
</dbReference>
<dbReference type="Pfam" id="PF06676">
    <property type="entry name" value="DUF1178"/>
    <property type="match status" value="1"/>
</dbReference>